<name>A0ACA9QPP8_9GLOM</name>
<evidence type="ECO:0000313" key="1">
    <source>
        <dbReference type="EMBL" id="CAG8760413.1"/>
    </source>
</evidence>
<accession>A0ACA9QPP8</accession>
<dbReference type="EMBL" id="CAJVPW010047971">
    <property type="protein sequence ID" value="CAG8760413.1"/>
    <property type="molecule type" value="Genomic_DNA"/>
</dbReference>
<comment type="caution">
    <text evidence="1">The sequence shown here is derived from an EMBL/GenBank/DDBJ whole genome shotgun (WGS) entry which is preliminary data.</text>
</comment>
<proteinExistence type="predicted"/>
<evidence type="ECO:0000313" key="2">
    <source>
        <dbReference type="Proteomes" id="UP000789366"/>
    </source>
</evidence>
<organism evidence="1 2">
    <name type="scientific">Cetraspora pellucida</name>
    <dbReference type="NCBI Taxonomy" id="1433469"/>
    <lineage>
        <taxon>Eukaryota</taxon>
        <taxon>Fungi</taxon>
        <taxon>Fungi incertae sedis</taxon>
        <taxon>Mucoromycota</taxon>
        <taxon>Glomeromycotina</taxon>
        <taxon>Glomeromycetes</taxon>
        <taxon>Diversisporales</taxon>
        <taxon>Gigasporaceae</taxon>
        <taxon>Cetraspora</taxon>
    </lineage>
</organism>
<protein>
    <submittedName>
        <fullName evidence="1">15214_t:CDS:1</fullName>
    </submittedName>
</protein>
<gene>
    <name evidence="1" type="ORF">SPELUC_LOCUS15089</name>
</gene>
<reference evidence="1" key="1">
    <citation type="submission" date="2021-06" db="EMBL/GenBank/DDBJ databases">
        <authorList>
            <person name="Kallberg Y."/>
            <person name="Tangrot J."/>
            <person name="Rosling A."/>
        </authorList>
    </citation>
    <scope>NUCLEOTIDE SEQUENCE</scope>
    <source>
        <strain evidence="1">28 12/20/2015</strain>
    </source>
</reference>
<feature type="non-terminal residue" evidence="1">
    <location>
        <position position="1"/>
    </location>
</feature>
<dbReference type="Proteomes" id="UP000789366">
    <property type="component" value="Unassembled WGS sequence"/>
</dbReference>
<sequence>GKSNVALDDKENANSSRKRKSDDEENIDIVQKKIFADANSGKITEFVLDILGELEEIEKGDKKKILKLAIDENEYITKFWNKIKTEERKIQRRKFVQFTSLMFDV</sequence>
<keyword evidence="2" id="KW-1185">Reference proteome</keyword>
<feature type="non-terminal residue" evidence="1">
    <location>
        <position position="105"/>
    </location>
</feature>